<proteinExistence type="predicted"/>
<keyword evidence="2" id="KW-1185">Reference proteome</keyword>
<evidence type="ECO:0000313" key="2">
    <source>
        <dbReference type="Proteomes" id="UP000032180"/>
    </source>
</evidence>
<name>A0A0D9WQK0_9ORYZ</name>
<organism evidence="1 2">
    <name type="scientific">Leersia perrieri</name>
    <dbReference type="NCBI Taxonomy" id="77586"/>
    <lineage>
        <taxon>Eukaryota</taxon>
        <taxon>Viridiplantae</taxon>
        <taxon>Streptophyta</taxon>
        <taxon>Embryophyta</taxon>
        <taxon>Tracheophyta</taxon>
        <taxon>Spermatophyta</taxon>
        <taxon>Magnoliopsida</taxon>
        <taxon>Liliopsida</taxon>
        <taxon>Poales</taxon>
        <taxon>Poaceae</taxon>
        <taxon>BOP clade</taxon>
        <taxon>Oryzoideae</taxon>
        <taxon>Oryzeae</taxon>
        <taxon>Oryzinae</taxon>
        <taxon>Leersia</taxon>
    </lineage>
</organism>
<dbReference type="HOGENOM" id="CLU_189414_0_0_1"/>
<dbReference type="EnsemblPlants" id="LPERR06G13190.1">
    <property type="protein sequence ID" value="LPERR06G13190.1"/>
    <property type="gene ID" value="LPERR06G13190"/>
</dbReference>
<dbReference type="Proteomes" id="UP000032180">
    <property type="component" value="Chromosome 6"/>
</dbReference>
<reference evidence="1 2" key="1">
    <citation type="submission" date="2012-08" db="EMBL/GenBank/DDBJ databases">
        <title>Oryza genome evolution.</title>
        <authorList>
            <person name="Wing R.A."/>
        </authorList>
    </citation>
    <scope>NUCLEOTIDE SEQUENCE</scope>
</reference>
<dbReference type="Gramene" id="LPERR06G13190.1">
    <property type="protein sequence ID" value="LPERR06G13190.1"/>
    <property type="gene ID" value="LPERR06G13190"/>
</dbReference>
<sequence>MAAECGVDVHVVEFLPGRTSAGRYTFLGAPTAAAEEEEEEEADQAAKKAAAMAAVRGLVEKDVSKMTMEEAKAHHARLMELRAAVIRRL</sequence>
<accession>A0A0D9WQK0</accession>
<reference evidence="1" key="3">
    <citation type="submission" date="2015-04" db="UniProtKB">
        <authorList>
            <consortium name="EnsemblPlants"/>
        </authorList>
    </citation>
    <scope>IDENTIFICATION</scope>
</reference>
<reference evidence="2" key="2">
    <citation type="submission" date="2013-12" db="EMBL/GenBank/DDBJ databases">
        <authorList>
            <person name="Yu Y."/>
            <person name="Lee S."/>
            <person name="de Baynast K."/>
            <person name="Wissotski M."/>
            <person name="Liu L."/>
            <person name="Talag J."/>
            <person name="Goicoechea J."/>
            <person name="Angelova A."/>
            <person name="Jetty R."/>
            <person name="Kudrna D."/>
            <person name="Golser W."/>
            <person name="Rivera L."/>
            <person name="Zhang J."/>
            <person name="Wing R."/>
        </authorList>
    </citation>
    <scope>NUCLEOTIDE SEQUENCE</scope>
</reference>
<dbReference type="AlphaFoldDB" id="A0A0D9WQK0"/>
<evidence type="ECO:0000313" key="1">
    <source>
        <dbReference type="EnsemblPlants" id="LPERR06G13190.1"/>
    </source>
</evidence>
<protein>
    <submittedName>
        <fullName evidence="1">Uncharacterized protein</fullName>
    </submittedName>
</protein>